<keyword evidence="3" id="KW-1185">Reference proteome</keyword>
<reference evidence="2 3" key="1">
    <citation type="journal article" date="2018" name="New Phytol.">
        <title>Phylogenomics of Endogonaceae and evolution of mycorrhizas within Mucoromycota.</title>
        <authorList>
            <person name="Chang Y."/>
            <person name="Desiro A."/>
            <person name="Na H."/>
            <person name="Sandor L."/>
            <person name="Lipzen A."/>
            <person name="Clum A."/>
            <person name="Barry K."/>
            <person name="Grigoriev I.V."/>
            <person name="Martin F.M."/>
            <person name="Stajich J.E."/>
            <person name="Smith M.E."/>
            <person name="Bonito G."/>
            <person name="Spatafora J.W."/>
        </authorList>
    </citation>
    <scope>NUCLEOTIDE SEQUENCE [LARGE SCALE GENOMIC DNA]</scope>
    <source>
        <strain evidence="2 3">AD002</strain>
    </source>
</reference>
<evidence type="ECO:0000313" key="2">
    <source>
        <dbReference type="EMBL" id="RUS28101.1"/>
    </source>
</evidence>
<comment type="caution">
    <text evidence="2">The sequence shown here is derived from an EMBL/GenBank/DDBJ whole genome shotgun (WGS) entry which is preliminary data.</text>
</comment>
<accession>A0A433QEP2</accession>
<feature type="region of interest" description="Disordered" evidence="1">
    <location>
        <begin position="1"/>
        <end position="24"/>
    </location>
</feature>
<evidence type="ECO:0000256" key="1">
    <source>
        <dbReference type="SAM" id="MobiDB-lite"/>
    </source>
</evidence>
<dbReference type="Proteomes" id="UP000274822">
    <property type="component" value="Unassembled WGS sequence"/>
</dbReference>
<name>A0A433QEP2_9FUNG</name>
<evidence type="ECO:0000313" key="3">
    <source>
        <dbReference type="Proteomes" id="UP000274822"/>
    </source>
</evidence>
<organism evidence="2 3">
    <name type="scientific">Jimgerdemannia flammicorona</name>
    <dbReference type="NCBI Taxonomy" id="994334"/>
    <lineage>
        <taxon>Eukaryota</taxon>
        <taxon>Fungi</taxon>
        <taxon>Fungi incertae sedis</taxon>
        <taxon>Mucoromycota</taxon>
        <taxon>Mucoromycotina</taxon>
        <taxon>Endogonomycetes</taxon>
        <taxon>Endogonales</taxon>
        <taxon>Endogonaceae</taxon>
        <taxon>Jimgerdemannia</taxon>
    </lineage>
</organism>
<gene>
    <name evidence="2" type="ORF">BC938DRAFT_482314</name>
</gene>
<dbReference type="AlphaFoldDB" id="A0A433QEP2"/>
<protein>
    <submittedName>
        <fullName evidence="2">Uncharacterized protein</fullName>
    </submittedName>
</protein>
<dbReference type="EMBL" id="RBNJ01007206">
    <property type="protein sequence ID" value="RUS28101.1"/>
    <property type="molecule type" value="Genomic_DNA"/>
</dbReference>
<sequence>MGPFQIDDGLTASAEPLLNPKPRSELRIHMESRRIVPSHQVQETLKRNDEPEDQRMQDNLNTLIDFLWSDEFKPFENAVCPEGMARFSQRLVNPVSVFAYVFYGSNNAA</sequence>
<proteinExistence type="predicted"/>